<gene>
    <name evidence="1" type="ORF">E2C01_058985</name>
</gene>
<dbReference type="Proteomes" id="UP000324222">
    <property type="component" value="Unassembled WGS sequence"/>
</dbReference>
<dbReference type="EMBL" id="VSRR010022664">
    <property type="protein sequence ID" value="MPC64863.1"/>
    <property type="molecule type" value="Genomic_DNA"/>
</dbReference>
<sequence>MQGEGRRQGRGEESVGELVSVWLGLVGGEAGGRQATSSSPHYWCLSVFSDASRVRPPHPLLAW</sequence>
<reference evidence="1 2" key="1">
    <citation type="submission" date="2019-05" db="EMBL/GenBank/DDBJ databases">
        <title>Another draft genome of Portunus trituberculatus and its Hox gene families provides insights of decapod evolution.</title>
        <authorList>
            <person name="Jeong J.-H."/>
            <person name="Song I."/>
            <person name="Kim S."/>
            <person name="Choi T."/>
            <person name="Kim D."/>
            <person name="Ryu S."/>
            <person name="Kim W."/>
        </authorList>
    </citation>
    <scope>NUCLEOTIDE SEQUENCE [LARGE SCALE GENOMIC DNA]</scope>
    <source>
        <tissue evidence="1">Muscle</tissue>
    </source>
</reference>
<dbReference type="AlphaFoldDB" id="A0A5B7H459"/>
<evidence type="ECO:0000313" key="1">
    <source>
        <dbReference type="EMBL" id="MPC64863.1"/>
    </source>
</evidence>
<comment type="caution">
    <text evidence="1">The sequence shown here is derived from an EMBL/GenBank/DDBJ whole genome shotgun (WGS) entry which is preliminary data.</text>
</comment>
<name>A0A5B7H459_PORTR</name>
<proteinExistence type="predicted"/>
<keyword evidence="2" id="KW-1185">Reference proteome</keyword>
<organism evidence="1 2">
    <name type="scientific">Portunus trituberculatus</name>
    <name type="common">Swimming crab</name>
    <name type="synonym">Neptunus trituberculatus</name>
    <dbReference type="NCBI Taxonomy" id="210409"/>
    <lineage>
        <taxon>Eukaryota</taxon>
        <taxon>Metazoa</taxon>
        <taxon>Ecdysozoa</taxon>
        <taxon>Arthropoda</taxon>
        <taxon>Crustacea</taxon>
        <taxon>Multicrustacea</taxon>
        <taxon>Malacostraca</taxon>
        <taxon>Eumalacostraca</taxon>
        <taxon>Eucarida</taxon>
        <taxon>Decapoda</taxon>
        <taxon>Pleocyemata</taxon>
        <taxon>Brachyura</taxon>
        <taxon>Eubrachyura</taxon>
        <taxon>Portunoidea</taxon>
        <taxon>Portunidae</taxon>
        <taxon>Portuninae</taxon>
        <taxon>Portunus</taxon>
    </lineage>
</organism>
<evidence type="ECO:0000313" key="2">
    <source>
        <dbReference type="Proteomes" id="UP000324222"/>
    </source>
</evidence>
<accession>A0A5B7H459</accession>
<protein>
    <submittedName>
        <fullName evidence="1">Uncharacterized protein</fullName>
    </submittedName>
</protein>